<proteinExistence type="predicted"/>
<gene>
    <name evidence="4" type="ORF">Rhow_008099</name>
</gene>
<keyword evidence="1" id="KW-0238">DNA-binding</keyword>
<dbReference type="GO" id="GO:0016746">
    <property type="term" value="F:acyltransferase activity"/>
    <property type="evidence" value="ECO:0007669"/>
    <property type="project" value="InterPro"/>
</dbReference>
<sequence length="361" mass="37606">MMISLQVAVAAVAGYWLGRAYPTKPGMALAVTSSGPVVGSPQEMVDDTTNLLEASPEFAALDESARGQLLDAVRVAAMAAVTARIEAAGEVAAAADEAPLTSHESVENIPDATGQVAADSTDTAGPVADTTDTAGPVADGNETTATATDAGDRGFDVAHARRRRSHAPSTSAPTADTSEHGAQPDTGAAEDTDNGTTAALADDAPAADAGNTAASTPSTAEVRAWAHATGFTVSDRGRLSTEIWEAHAASPTPPTAEVRAWAHTHRLYRLGPRATERRGPGGLRRRPPRALRLRGPVMCVSRGTPATTAAQQCRSICARRRREVCRDQRSRHQRISPVQSRTSNSTEVTLVQLNSVTARAR</sequence>
<dbReference type="RefSeq" id="WP_124395480.1">
    <property type="nucleotide sequence ID" value="NZ_BHYM01000080.1"/>
</dbReference>
<accession>A0A402CJJ6</accession>
<evidence type="ECO:0000256" key="2">
    <source>
        <dbReference type="SAM" id="MobiDB-lite"/>
    </source>
</evidence>
<dbReference type="OrthoDB" id="4486009at2"/>
<comment type="caution">
    <text evidence="4">The sequence shown here is derived from an EMBL/GenBank/DDBJ whole genome shotgun (WGS) entry which is preliminary data.</text>
</comment>
<feature type="compositionally biased region" description="Polar residues" evidence="2">
    <location>
        <begin position="336"/>
        <end position="346"/>
    </location>
</feature>
<feature type="compositionally biased region" description="Low complexity" evidence="2">
    <location>
        <begin position="138"/>
        <end position="149"/>
    </location>
</feature>
<organism evidence="4 5">
    <name type="scientific">Rhodococcus wratislaviensis</name>
    <name type="common">Tsukamurella wratislaviensis</name>
    <dbReference type="NCBI Taxonomy" id="44752"/>
    <lineage>
        <taxon>Bacteria</taxon>
        <taxon>Bacillati</taxon>
        <taxon>Actinomycetota</taxon>
        <taxon>Actinomycetes</taxon>
        <taxon>Mycobacteriales</taxon>
        <taxon>Nocardiaceae</taxon>
        <taxon>Rhodococcus</taxon>
    </lineage>
</organism>
<dbReference type="EMBL" id="BHYM01000080">
    <property type="protein sequence ID" value="GCE43801.1"/>
    <property type="molecule type" value="Genomic_DNA"/>
</dbReference>
<feature type="domain" description="Lsr2 DNA-binding" evidence="3">
    <location>
        <begin position="215"/>
        <end position="247"/>
    </location>
</feature>
<keyword evidence="5" id="KW-1185">Reference proteome</keyword>
<evidence type="ECO:0000313" key="4">
    <source>
        <dbReference type="EMBL" id="GCE43801.1"/>
    </source>
</evidence>
<protein>
    <recommendedName>
        <fullName evidence="3">Lsr2 DNA-binding domain-containing protein</fullName>
    </recommendedName>
</protein>
<evidence type="ECO:0000259" key="3">
    <source>
        <dbReference type="Pfam" id="PF23359"/>
    </source>
</evidence>
<dbReference type="Pfam" id="PF23359">
    <property type="entry name" value="Lsr2_DNA-bd"/>
    <property type="match status" value="1"/>
</dbReference>
<dbReference type="AlphaFoldDB" id="A0A402CJJ6"/>
<reference evidence="4 5" key="1">
    <citation type="submission" date="2018-11" db="EMBL/GenBank/DDBJ databases">
        <title>Microbial catabolism of amino acid.</title>
        <authorList>
            <person name="Hibi M."/>
            <person name="Ogawa J."/>
        </authorList>
    </citation>
    <scope>NUCLEOTIDE SEQUENCE [LARGE SCALE GENOMIC DNA]</scope>
    <source>
        <strain evidence="4 5">C31-06</strain>
    </source>
</reference>
<dbReference type="Proteomes" id="UP000287519">
    <property type="component" value="Unassembled WGS sequence"/>
</dbReference>
<dbReference type="InterPro" id="IPR036625">
    <property type="entry name" value="E3-bd_dom_sf"/>
</dbReference>
<evidence type="ECO:0000256" key="1">
    <source>
        <dbReference type="ARBA" id="ARBA00023125"/>
    </source>
</evidence>
<dbReference type="InterPro" id="IPR055370">
    <property type="entry name" value="Lsr2_DNA-bd"/>
</dbReference>
<feature type="compositionally biased region" description="Basic and acidic residues" evidence="2">
    <location>
        <begin position="150"/>
        <end position="159"/>
    </location>
</feature>
<feature type="region of interest" description="Disordered" evidence="2">
    <location>
        <begin position="325"/>
        <end position="346"/>
    </location>
</feature>
<name>A0A402CJJ6_RHOWR</name>
<evidence type="ECO:0000313" key="5">
    <source>
        <dbReference type="Proteomes" id="UP000287519"/>
    </source>
</evidence>
<feature type="region of interest" description="Disordered" evidence="2">
    <location>
        <begin position="116"/>
        <end position="198"/>
    </location>
</feature>
<dbReference type="GO" id="GO:0003677">
    <property type="term" value="F:DNA binding"/>
    <property type="evidence" value="ECO:0007669"/>
    <property type="project" value="UniProtKB-KW"/>
</dbReference>
<dbReference type="Gene3D" id="4.10.320.10">
    <property type="entry name" value="E3-binding domain"/>
    <property type="match status" value="1"/>
</dbReference>